<name>A0A512M7S2_9BACT</name>
<gene>
    <name evidence="1" type="ORF">BGE01nite_20560</name>
</gene>
<dbReference type="Proteomes" id="UP000321577">
    <property type="component" value="Unassembled WGS sequence"/>
</dbReference>
<organism evidence="1 2">
    <name type="scientific">Brevifollis gellanilyticus</name>
    <dbReference type="NCBI Taxonomy" id="748831"/>
    <lineage>
        <taxon>Bacteria</taxon>
        <taxon>Pseudomonadati</taxon>
        <taxon>Verrucomicrobiota</taxon>
        <taxon>Verrucomicrobiia</taxon>
        <taxon>Verrucomicrobiales</taxon>
        <taxon>Verrucomicrobiaceae</taxon>
    </lineage>
</organism>
<reference evidence="1 2" key="1">
    <citation type="submission" date="2019-07" db="EMBL/GenBank/DDBJ databases">
        <title>Whole genome shotgun sequence of Brevifollis gellanilyticus NBRC 108608.</title>
        <authorList>
            <person name="Hosoyama A."/>
            <person name="Uohara A."/>
            <person name="Ohji S."/>
            <person name="Ichikawa N."/>
        </authorList>
    </citation>
    <scope>NUCLEOTIDE SEQUENCE [LARGE SCALE GENOMIC DNA]</scope>
    <source>
        <strain evidence="1 2">NBRC 108608</strain>
    </source>
</reference>
<evidence type="ECO:0008006" key="3">
    <source>
        <dbReference type="Google" id="ProtNLM"/>
    </source>
</evidence>
<dbReference type="EMBL" id="BKAG01000012">
    <property type="protein sequence ID" value="GEP42765.1"/>
    <property type="molecule type" value="Genomic_DNA"/>
</dbReference>
<evidence type="ECO:0000313" key="2">
    <source>
        <dbReference type="Proteomes" id="UP000321577"/>
    </source>
</evidence>
<sequence length="83" mass="9140">MFLLGIRFLQSRQTSGPAAIAWRLSEGKDFVPANRATFEVKASNGWQTFEVPVNTDGQIIHVRVHLPGGITEILSLGITRSHP</sequence>
<dbReference type="AlphaFoldDB" id="A0A512M7S2"/>
<evidence type="ECO:0000313" key="1">
    <source>
        <dbReference type="EMBL" id="GEP42765.1"/>
    </source>
</evidence>
<proteinExistence type="predicted"/>
<accession>A0A512M7S2</accession>
<protein>
    <recommendedName>
        <fullName evidence="3">CBM6 domain-containing protein</fullName>
    </recommendedName>
</protein>
<comment type="caution">
    <text evidence="1">The sequence shown here is derived from an EMBL/GenBank/DDBJ whole genome shotgun (WGS) entry which is preliminary data.</text>
</comment>
<keyword evidence="2" id="KW-1185">Reference proteome</keyword>